<dbReference type="Gene3D" id="3.90.1210.10">
    <property type="entry name" value="Antifreeze-like/N-acetylneuraminic acid synthase C-terminal domain"/>
    <property type="match status" value="1"/>
</dbReference>
<reference evidence="3 4" key="1">
    <citation type="journal article" date="2019" name="Int. J. Syst. Evol. Microbiol.">
        <title>The Global Catalogue of Microorganisms (GCM) 10K type strain sequencing project: providing services to taxonomists for standard genome sequencing and annotation.</title>
        <authorList>
            <consortium name="The Broad Institute Genomics Platform"/>
            <consortium name="The Broad Institute Genome Sequencing Center for Infectious Disease"/>
            <person name="Wu L."/>
            <person name="Ma J."/>
        </authorList>
    </citation>
    <scope>NUCLEOTIDE SEQUENCE [LARGE SCALE GENOMIC DNA]</scope>
    <source>
        <strain evidence="3 4">DT72</strain>
    </source>
</reference>
<dbReference type="CDD" id="cd11615">
    <property type="entry name" value="SAF_NeuB_like"/>
    <property type="match status" value="1"/>
</dbReference>
<dbReference type="InterPro" id="IPR051690">
    <property type="entry name" value="PseI-like"/>
</dbReference>
<dbReference type="Proteomes" id="UP001596407">
    <property type="component" value="Unassembled WGS sequence"/>
</dbReference>
<dbReference type="PANTHER" id="PTHR42966">
    <property type="entry name" value="N-ACETYLNEURAMINATE SYNTHASE"/>
    <property type="match status" value="1"/>
</dbReference>
<keyword evidence="4" id="KW-1185">Reference proteome</keyword>
<protein>
    <submittedName>
        <fullName evidence="3">SAF domain-containing protein</fullName>
    </submittedName>
</protein>
<dbReference type="InterPro" id="IPR036732">
    <property type="entry name" value="AFP_Neu5c_C_sf"/>
</dbReference>
<evidence type="ECO:0000256" key="1">
    <source>
        <dbReference type="SAM" id="MobiDB-lite"/>
    </source>
</evidence>
<accession>A0ABD5WI00</accession>
<dbReference type="InterPro" id="IPR057736">
    <property type="entry name" value="SAF_PseI/NeuA/NeuB"/>
</dbReference>
<evidence type="ECO:0000313" key="3">
    <source>
        <dbReference type="EMBL" id="MFC7079060.1"/>
    </source>
</evidence>
<dbReference type="RefSeq" id="WP_382208632.1">
    <property type="nucleotide sequence ID" value="NZ_JBHSZH010000001.1"/>
</dbReference>
<dbReference type="InterPro" id="IPR006190">
    <property type="entry name" value="SAF_AFP_Neu5Ac"/>
</dbReference>
<dbReference type="PROSITE" id="PS50844">
    <property type="entry name" value="AFP_LIKE"/>
    <property type="match status" value="1"/>
</dbReference>
<dbReference type="InterPro" id="IPR013974">
    <property type="entry name" value="SAF"/>
</dbReference>
<organism evidence="3 4">
    <name type="scientific">Halorussus caseinilyticus</name>
    <dbReference type="NCBI Taxonomy" id="3034025"/>
    <lineage>
        <taxon>Archaea</taxon>
        <taxon>Methanobacteriati</taxon>
        <taxon>Methanobacteriota</taxon>
        <taxon>Stenosarchaea group</taxon>
        <taxon>Halobacteria</taxon>
        <taxon>Halobacteriales</taxon>
        <taxon>Haladaptataceae</taxon>
        <taxon>Halorussus</taxon>
    </lineage>
</organism>
<evidence type="ECO:0000313" key="4">
    <source>
        <dbReference type="Proteomes" id="UP001596407"/>
    </source>
</evidence>
<name>A0ABD5WI00_9EURY</name>
<dbReference type="Pfam" id="PF08666">
    <property type="entry name" value="SAF"/>
    <property type="match status" value="1"/>
</dbReference>
<feature type="region of interest" description="Disordered" evidence="1">
    <location>
        <begin position="78"/>
        <end position="110"/>
    </location>
</feature>
<feature type="compositionally biased region" description="Basic and acidic residues" evidence="1">
    <location>
        <begin position="7"/>
        <end position="17"/>
    </location>
</feature>
<evidence type="ECO:0000259" key="2">
    <source>
        <dbReference type="PROSITE" id="PS50844"/>
    </source>
</evidence>
<comment type="caution">
    <text evidence="3">The sequence shown here is derived from an EMBL/GenBank/DDBJ whole genome shotgun (WGS) entry which is preliminary data.</text>
</comment>
<dbReference type="EMBL" id="JBHSZH010000001">
    <property type="protein sequence ID" value="MFC7079060.1"/>
    <property type="molecule type" value="Genomic_DNA"/>
</dbReference>
<dbReference type="SUPFAM" id="SSF51269">
    <property type="entry name" value="AFP III-like domain"/>
    <property type="match status" value="1"/>
</dbReference>
<feature type="domain" description="AFP-like" evidence="2">
    <location>
        <begin position="22"/>
        <end position="80"/>
    </location>
</feature>
<sequence length="110" mass="11698">MGSPEKVPTDEERENRSVIRKSLHAAERVESGESLTRENVAVTRPADGVAPRHYEAVVGGRARETLDPGEAITADAVDVEVDAEGDPEMETRADGPPASETAESGGERSE</sequence>
<gene>
    <name evidence="3" type="ORF">ACFQJ6_01830</name>
</gene>
<dbReference type="PANTHER" id="PTHR42966:SF1">
    <property type="entry name" value="SIALIC ACID SYNTHASE"/>
    <property type="match status" value="1"/>
</dbReference>
<proteinExistence type="predicted"/>
<dbReference type="SMART" id="SM00858">
    <property type="entry name" value="SAF"/>
    <property type="match status" value="1"/>
</dbReference>
<dbReference type="AlphaFoldDB" id="A0ABD5WI00"/>
<feature type="region of interest" description="Disordered" evidence="1">
    <location>
        <begin position="1"/>
        <end position="33"/>
    </location>
</feature>
<feature type="compositionally biased region" description="Acidic residues" evidence="1">
    <location>
        <begin position="78"/>
        <end position="88"/>
    </location>
</feature>